<name>A0A9N9J2P1_9GLOM</name>
<sequence length="83" mass="9394">ELQKVIDYFSNDNSNSFIKTEISPTLGRQNHVTKNSETSEESLPIPEENLSLSADLEDYIKTLTGSLDDETANWTHHTRTRLG</sequence>
<dbReference type="AlphaFoldDB" id="A0A9N9J2P1"/>
<dbReference type="Proteomes" id="UP000789570">
    <property type="component" value="Unassembled WGS sequence"/>
</dbReference>
<reference evidence="1" key="1">
    <citation type="submission" date="2021-06" db="EMBL/GenBank/DDBJ databases">
        <authorList>
            <person name="Kallberg Y."/>
            <person name="Tangrot J."/>
            <person name="Rosling A."/>
        </authorList>
    </citation>
    <scope>NUCLEOTIDE SEQUENCE</scope>
    <source>
        <strain evidence="1">UK204</strain>
    </source>
</reference>
<dbReference type="OrthoDB" id="2440800at2759"/>
<accession>A0A9N9J2P1</accession>
<keyword evidence="2" id="KW-1185">Reference proteome</keyword>
<organism evidence="1 2">
    <name type="scientific">Funneliformis caledonium</name>
    <dbReference type="NCBI Taxonomy" id="1117310"/>
    <lineage>
        <taxon>Eukaryota</taxon>
        <taxon>Fungi</taxon>
        <taxon>Fungi incertae sedis</taxon>
        <taxon>Mucoromycota</taxon>
        <taxon>Glomeromycotina</taxon>
        <taxon>Glomeromycetes</taxon>
        <taxon>Glomerales</taxon>
        <taxon>Glomeraceae</taxon>
        <taxon>Funneliformis</taxon>
    </lineage>
</organism>
<protein>
    <submittedName>
        <fullName evidence="1">9975_t:CDS:1</fullName>
    </submittedName>
</protein>
<gene>
    <name evidence="1" type="ORF">FCALED_LOCUS16838</name>
</gene>
<comment type="caution">
    <text evidence="1">The sequence shown here is derived from an EMBL/GenBank/DDBJ whole genome shotgun (WGS) entry which is preliminary data.</text>
</comment>
<evidence type="ECO:0000313" key="1">
    <source>
        <dbReference type="EMBL" id="CAG8759555.1"/>
    </source>
</evidence>
<evidence type="ECO:0000313" key="2">
    <source>
        <dbReference type="Proteomes" id="UP000789570"/>
    </source>
</evidence>
<feature type="non-terminal residue" evidence="1">
    <location>
        <position position="1"/>
    </location>
</feature>
<proteinExistence type="predicted"/>
<dbReference type="EMBL" id="CAJVPQ010021928">
    <property type="protein sequence ID" value="CAG8759555.1"/>
    <property type="molecule type" value="Genomic_DNA"/>
</dbReference>